<keyword evidence="1" id="KW-1133">Transmembrane helix</keyword>
<evidence type="ECO:0000313" key="2">
    <source>
        <dbReference type="EMBL" id="WPU96658.1"/>
    </source>
</evidence>
<keyword evidence="3" id="KW-1185">Reference proteome</keyword>
<evidence type="ECO:0008006" key="4">
    <source>
        <dbReference type="Google" id="ProtNLM"/>
    </source>
</evidence>
<evidence type="ECO:0000313" key="3">
    <source>
        <dbReference type="Proteomes" id="UP001324380"/>
    </source>
</evidence>
<feature type="transmembrane region" description="Helical" evidence="1">
    <location>
        <begin position="28"/>
        <end position="53"/>
    </location>
</feature>
<keyword evidence="1" id="KW-0812">Transmembrane</keyword>
<dbReference type="EMBL" id="CP139558">
    <property type="protein sequence ID" value="WPU96658.1"/>
    <property type="molecule type" value="Genomic_DNA"/>
</dbReference>
<name>A0ABZ0TU68_9SPHI</name>
<evidence type="ECO:0000256" key="1">
    <source>
        <dbReference type="SAM" id="Phobius"/>
    </source>
</evidence>
<feature type="transmembrane region" description="Helical" evidence="1">
    <location>
        <begin position="73"/>
        <end position="95"/>
    </location>
</feature>
<gene>
    <name evidence="2" type="ORF">SNE25_14130</name>
</gene>
<sequence length="135" mass="15876">MLSTYYKIWVDAIVLEKGKKGEQGNWKAFTLIPMSLLQGVNLLTLIFVIRMFTHQQVPVVLSFDIFRERVFNTFFAGALTFFIPFVILNYLLVFYNQRYKYLMKTYTGSNGKLYRNYFFITVGVIVVPLVLKLIF</sequence>
<dbReference type="RefSeq" id="WP_321565751.1">
    <property type="nucleotide sequence ID" value="NZ_CP139558.1"/>
</dbReference>
<organism evidence="2 3">
    <name type="scientific">Mucilaginibacter sabulilitoris</name>
    <dbReference type="NCBI Taxonomy" id="1173583"/>
    <lineage>
        <taxon>Bacteria</taxon>
        <taxon>Pseudomonadati</taxon>
        <taxon>Bacteroidota</taxon>
        <taxon>Sphingobacteriia</taxon>
        <taxon>Sphingobacteriales</taxon>
        <taxon>Sphingobacteriaceae</taxon>
        <taxon>Mucilaginibacter</taxon>
    </lineage>
</organism>
<accession>A0ABZ0TU68</accession>
<reference evidence="2 3" key="1">
    <citation type="submission" date="2023-11" db="EMBL/GenBank/DDBJ databases">
        <title>Analysis of the Genomes of Mucilaginibacter gossypii cycad 4 and M. sabulilitoris SNA2: microbes with the potential for plant growth promotion.</title>
        <authorList>
            <person name="Hirsch A.M."/>
            <person name="Humm E."/>
            <person name="Rubbi M."/>
            <person name="Del Vecchio G."/>
            <person name="Ha S.M."/>
            <person name="Pellegrini M."/>
            <person name="Gunsalus R.P."/>
        </authorList>
    </citation>
    <scope>NUCLEOTIDE SEQUENCE [LARGE SCALE GENOMIC DNA]</scope>
    <source>
        <strain evidence="2 3">SNA2</strain>
    </source>
</reference>
<dbReference type="Proteomes" id="UP001324380">
    <property type="component" value="Chromosome"/>
</dbReference>
<keyword evidence="1" id="KW-0472">Membrane</keyword>
<feature type="transmembrane region" description="Helical" evidence="1">
    <location>
        <begin position="116"/>
        <end position="134"/>
    </location>
</feature>
<proteinExistence type="predicted"/>
<protein>
    <recommendedName>
        <fullName evidence="4">DUF4328 domain-containing protein</fullName>
    </recommendedName>
</protein>